<evidence type="ECO:0000256" key="3">
    <source>
        <dbReference type="ARBA" id="ARBA00023235"/>
    </source>
</evidence>
<dbReference type="InterPro" id="IPR001656">
    <property type="entry name" value="PsdUridine_synth_TruD"/>
</dbReference>
<proteinExistence type="inferred from homology"/>
<dbReference type="PIRSF" id="PIRSF037016">
    <property type="entry name" value="Pseudouridin_synth_euk_prd"/>
    <property type="match status" value="1"/>
</dbReference>
<dbReference type="Proteomes" id="UP000077115">
    <property type="component" value="Unassembled WGS sequence"/>
</dbReference>
<evidence type="ECO:0000313" key="7">
    <source>
        <dbReference type="Proteomes" id="UP000077115"/>
    </source>
</evidence>
<dbReference type="PROSITE" id="PS01268">
    <property type="entry name" value="UPF0024"/>
    <property type="match status" value="1"/>
</dbReference>
<dbReference type="GO" id="GO:0008033">
    <property type="term" value="P:tRNA processing"/>
    <property type="evidence" value="ECO:0007669"/>
    <property type="project" value="UniProtKB-KW"/>
</dbReference>
<protein>
    <submittedName>
        <fullName evidence="6">tRNA pseudouridine synthase D (TruD)</fullName>
    </submittedName>
</protein>
<dbReference type="PROSITE" id="PS50984">
    <property type="entry name" value="TRUD"/>
    <property type="match status" value="1"/>
</dbReference>
<dbReference type="eggNOG" id="KOG2339">
    <property type="taxonomic scope" value="Eukaryota"/>
</dbReference>
<reference evidence="6 7" key="1">
    <citation type="submission" date="2006-10" db="EMBL/GenBank/DDBJ databases">
        <title>The Genome Sequence of Batrachochytrium dendrobatidis JEL423.</title>
        <authorList>
            <consortium name="The Broad Institute Genome Sequencing Platform"/>
            <person name="Birren B."/>
            <person name="Lander E."/>
            <person name="Galagan J."/>
            <person name="Cuomo C."/>
            <person name="Devon K."/>
            <person name="Jaffe D."/>
            <person name="Butler J."/>
            <person name="Alvarez P."/>
            <person name="Gnerre S."/>
            <person name="Grabherr M."/>
            <person name="Kleber M."/>
            <person name="Mauceli E."/>
            <person name="Brockman W."/>
            <person name="Young S."/>
            <person name="LaButti K."/>
            <person name="Sykes S."/>
            <person name="DeCaprio D."/>
            <person name="Crawford M."/>
            <person name="Koehrsen M."/>
            <person name="Engels R."/>
            <person name="Montgomery P."/>
            <person name="Pearson M."/>
            <person name="Howarth C."/>
            <person name="Larson L."/>
            <person name="White J."/>
            <person name="O'Leary S."/>
            <person name="Kodira C."/>
            <person name="Zeng Q."/>
            <person name="Yandava C."/>
            <person name="Alvarado L."/>
            <person name="Longcore J."/>
            <person name="James T."/>
        </authorList>
    </citation>
    <scope>NUCLEOTIDE SEQUENCE [LARGE SCALE GENOMIC DNA]</scope>
    <source>
        <strain evidence="6 7">JEL423</strain>
    </source>
</reference>
<dbReference type="Pfam" id="PF01142">
    <property type="entry name" value="TruD"/>
    <property type="match status" value="1"/>
</dbReference>
<dbReference type="FunFam" id="3.30.2350.20:FF:000026">
    <property type="entry name" value="tRNA pseudouridine synthase D (TruD), variant"/>
    <property type="match status" value="1"/>
</dbReference>
<dbReference type="NCBIfam" id="TIGR00094">
    <property type="entry name" value="tRNA_TruD_broad"/>
    <property type="match status" value="1"/>
</dbReference>
<evidence type="ECO:0000256" key="2">
    <source>
        <dbReference type="ARBA" id="ARBA00022694"/>
    </source>
</evidence>
<evidence type="ECO:0000313" key="6">
    <source>
        <dbReference type="EMBL" id="OAJ38436.1"/>
    </source>
</evidence>
<dbReference type="CDD" id="cd02576">
    <property type="entry name" value="PseudoU_synth_ScPUS7"/>
    <property type="match status" value="1"/>
</dbReference>
<keyword evidence="3" id="KW-0413">Isomerase</keyword>
<evidence type="ECO:0000259" key="5">
    <source>
        <dbReference type="PROSITE" id="PS50984"/>
    </source>
</evidence>
<dbReference type="VEuPathDB" id="FungiDB:BDEG_22367"/>
<accession>A0A177WF60</accession>
<dbReference type="InterPro" id="IPR011760">
    <property type="entry name" value="PsdUridine_synth_TruD_insert"/>
</dbReference>
<feature type="domain" description="TRUD" evidence="5">
    <location>
        <begin position="421"/>
        <end position="654"/>
    </location>
</feature>
<dbReference type="GO" id="GO:0001522">
    <property type="term" value="P:pseudouridine synthesis"/>
    <property type="evidence" value="ECO:0007669"/>
    <property type="project" value="InterPro"/>
</dbReference>
<dbReference type="PANTHER" id="PTHR13326:SF21">
    <property type="entry name" value="PSEUDOURIDYLATE SYNTHASE PUS7L"/>
    <property type="match status" value="1"/>
</dbReference>
<dbReference type="GO" id="GO:0003723">
    <property type="term" value="F:RNA binding"/>
    <property type="evidence" value="ECO:0007669"/>
    <property type="project" value="InterPro"/>
</dbReference>
<dbReference type="OrthoDB" id="447290at2759"/>
<evidence type="ECO:0000256" key="4">
    <source>
        <dbReference type="SAM" id="MobiDB-lite"/>
    </source>
</evidence>
<reference evidence="6 7" key="2">
    <citation type="submission" date="2016-05" db="EMBL/GenBank/DDBJ databases">
        <title>Lineage-specific infection strategies underlie the spectrum of fungal disease in amphibians.</title>
        <authorList>
            <person name="Cuomo C.A."/>
            <person name="Farrer R.A."/>
            <person name="James T."/>
            <person name="Longcore J."/>
            <person name="Birren B."/>
        </authorList>
    </citation>
    <scope>NUCLEOTIDE SEQUENCE [LARGE SCALE GENOMIC DNA]</scope>
    <source>
        <strain evidence="6 7">JEL423</strain>
    </source>
</reference>
<dbReference type="InterPro" id="IPR020103">
    <property type="entry name" value="PsdUridine_synth_cat_dom_sf"/>
</dbReference>
<keyword evidence="2" id="KW-0819">tRNA processing</keyword>
<dbReference type="GO" id="GO:0009982">
    <property type="term" value="F:pseudouridine synthase activity"/>
    <property type="evidence" value="ECO:0007669"/>
    <property type="project" value="InterPro"/>
</dbReference>
<feature type="region of interest" description="Disordered" evidence="4">
    <location>
        <begin position="147"/>
        <end position="188"/>
    </location>
</feature>
<dbReference type="STRING" id="403673.A0A177WF60"/>
<dbReference type="PANTHER" id="PTHR13326">
    <property type="entry name" value="TRNA PSEUDOURIDINE SYNTHASE D"/>
    <property type="match status" value="1"/>
</dbReference>
<evidence type="ECO:0000256" key="1">
    <source>
        <dbReference type="ARBA" id="ARBA00007953"/>
    </source>
</evidence>
<name>A0A177WF60_BATDL</name>
<dbReference type="Gene3D" id="3.30.2350.20">
    <property type="entry name" value="TruD, catalytic domain"/>
    <property type="match status" value="2"/>
</dbReference>
<dbReference type="InterPro" id="IPR042214">
    <property type="entry name" value="TruD_catalytic"/>
</dbReference>
<dbReference type="GO" id="GO:0005634">
    <property type="term" value="C:nucleus"/>
    <property type="evidence" value="ECO:0007669"/>
    <property type="project" value="TreeGrafter"/>
</dbReference>
<dbReference type="SUPFAM" id="SSF55120">
    <property type="entry name" value="Pseudouridine synthase"/>
    <property type="match status" value="1"/>
</dbReference>
<sequence>MHFRLLISAIPSTKRSNHQLFFRTLLPTNSVYTYCIQSSRMDSRVTKRLKVFDESANTVVNNDNLGSDTTALDSMHLDKHGSVGSASRDLAANNQPYIQKESDFGILEYVNPHIKAFTGILKYRSGDFLVNEVDLDGQIIRYKPGSVNEFTNSKSKSTPELEPKPELEQDPKSTPIPEPEPEPIPNPELETIIAPTETVTNEQTKPETEKGFEKLVEQLAGDIETINSIKRMLEFTELTHVTSKPIAEKSTRTGIHDTVRLYFGTQLSTTTKNGTIEFQKLKRGINKKRPSKPVSSKVDFNDLGGNYCHFTLYKENIDTMQAIAKISKSIRVPSKQFTFSGTKDKRAITTQRISVLNVRPSVLLGVNKLLGTSRIGDLSYHNTRLMLGSLSGNHFSIVLRNVEAQSDQVIHQSMQSFKQNGFINYYGMQRFGTRSVSTHSVGIALLAEKWEQAIDLIMCPKAEDSADVLQARLFWKQTQDAEKAVELFHARNLAERCILFSFVNSKCNTAYLSAVQAIPRNLRLMYVHAYQSYVWNHMATERIKLYGLKPVVGDLVIPNKATVEPRLNTTHVNDPDIARDTIQPIYITSEDDAANYTMQDVVLPQPGHCVVYPKHKVAQKYIEFMAVDGFDPYNMKRNIADFSLSGAYRKVISVATNVNWHILKYNDANVPLVQTDLDIVNQTPKPQSVPDGKYTSLVVEFTLGSSQYATMALREVMKSETNSGFHTRLSSEKQNIQSK</sequence>
<comment type="similarity">
    <text evidence="1">Belongs to the pseudouridine synthase TruD family.</text>
</comment>
<dbReference type="InterPro" id="IPR020119">
    <property type="entry name" value="PsdUridine_synth_TruD_CS"/>
</dbReference>
<dbReference type="EMBL" id="DS022301">
    <property type="protein sequence ID" value="OAJ38436.1"/>
    <property type="molecule type" value="Genomic_DNA"/>
</dbReference>
<feature type="compositionally biased region" description="Basic and acidic residues" evidence="4">
    <location>
        <begin position="157"/>
        <end position="171"/>
    </location>
</feature>
<gene>
    <name evidence="6" type="ORF">BDEG_22367</name>
</gene>
<dbReference type="FunFam" id="3.30.2350.20:FF:000014">
    <property type="entry name" value="tRNA pseudouridine synthase D (TruD)"/>
    <property type="match status" value="1"/>
</dbReference>
<feature type="compositionally biased region" description="Pro residues" evidence="4">
    <location>
        <begin position="174"/>
        <end position="186"/>
    </location>
</feature>
<dbReference type="AlphaFoldDB" id="A0A177WF60"/>
<organism evidence="6 7">
    <name type="scientific">Batrachochytrium dendrobatidis (strain JEL423)</name>
    <dbReference type="NCBI Taxonomy" id="403673"/>
    <lineage>
        <taxon>Eukaryota</taxon>
        <taxon>Fungi</taxon>
        <taxon>Fungi incertae sedis</taxon>
        <taxon>Chytridiomycota</taxon>
        <taxon>Chytridiomycota incertae sedis</taxon>
        <taxon>Chytridiomycetes</taxon>
        <taxon>Rhizophydiales</taxon>
        <taxon>Rhizophydiales incertae sedis</taxon>
        <taxon>Batrachochytrium</taxon>
    </lineage>
</organism>